<dbReference type="EMBL" id="BTGU01002870">
    <property type="protein sequence ID" value="GMN22868.1"/>
    <property type="molecule type" value="Genomic_DNA"/>
</dbReference>
<dbReference type="EMBL" id="BTGU01002865">
    <property type="protein sequence ID" value="GMN22824.1"/>
    <property type="molecule type" value="Genomic_DNA"/>
</dbReference>
<sequence length="90" mass="10762">MRDNRVLIDRDDHLSQLASRLFRLSATFKTTSAMQIRILFALFMNGERDADTGQHAKNRDLRYFRVTEYFVQIMKEFLIKSVWIVNSLKY</sequence>
<organism evidence="3 5">
    <name type="scientific">Ficus carica</name>
    <name type="common">Common fig</name>
    <dbReference type="NCBI Taxonomy" id="3494"/>
    <lineage>
        <taxon>Eukaryota</taxon>
        <taxon>Viridiplantae</taxon>
        <taxon>Streptophyta</taxon>
        <taxon>Embryophyta</taxon>
        <taxon>Tracheophyta</taxon>
        <taxon>Spermatophyta</taxon>
        <taxon>Magnoliopsida</taxon>
        <taxon>eudicotyledons</taxon>
        <taxon>Gunneridae</taxon>
        <taxon>Pentapetalae</taxon>
        <taxon>rosids</taxon>
        <taxon>fabids</taxon>
        <taxon>Rosales</taxon>
        <taxon>Moraceae</taxon>
        <taxon>Ficeae</taxon>
        <taxon>Ficus</taxon>
    </lineage>
</organism>
<reference evidence="3" key="1">
    <citation type="submission" date="2023-07" db="EMBL/GenBank/DDBJ databases">
        <title>draft genome sequence of fig (Ficus carica).</title>
        <authorList>
            <person name="Takahashi T."/>
            <person name="Nishimura K."/>
        </authorList>
    </citation>
    <scope>NUCLEOTIDE SEQUENCE</scope>
</reference>
<evidence type="ECO:0000313" key="4">
    <source>
        <dbReference type="EMBL" id="GMN22868.1"/>
    </source>
</evidence>
<proteinExistence type="predicted"/>
<protein>
    <submittedName>
        <fullName evidence="3">Uncharacterized protein</fullName>
    </submittedName>
</protein>
<keyword evidence="5" id="KW-1185">Reference proteome</keyword>
<dbReference type="Proteomes" id="UP001187192">
    <property type="component" value="Unassembled WGS sequence"/>
</dbReference>
<evidence type="ECO:0000313" key="1">
    <source>
        <dbReference type="EMBL" id="GMN22824.1"/>
    </source>
</evidence>
<dbReference type="AlphaFoldDB" id="A0AA88CMY5"/>
<evidence type="ECO:0000313" key="5">
    <source>
        <dbReference type="Proteomes" id="UP001187192"/>
    </source>
</evidence>
<comment type="caution">
    <text evidence="3">The sequence shown here is derived from an EMBL/GenBank/DDBJ whole genome shotgun (WGS) entry which is preliminary data.</text>
</comment>
<accession>A0AA88CMY5</accession>
<gene>
    <name evidence="1" type="ORF">TIFTF001_043580</name>
    <name evidence="2" type="ORF">TIFTF001_043581</name>
    <name evidence="3" type="ORF">TIFTF001_043585</name>
    <name evidence="4" type="ORF">TIFTF001_043586</name>
</gene>
<name>A0AA88CMY5_FICCA</name>
<dbReference type="Gramene" id="FCD_00026103-RA">
    <property type="protein sequence ID" value="FCD_00026103-RA:cds"/>
    <property type="gene ID" value="FCD_00026103"/>
</dbReference>
<dbReference type="EMBL" id="BTGU01002869">
    <property type="protein sequence ID" value="GMN22856.1"/>
    <property type="molecule type" value="Genomic_DNA"/>
</dbReference>
<evidence type="ECO:0000313" key="3">
    <source>
        <dbReference type="EMBL" id="GMN22856.1"/>
    </source>
</evidence>
<evidence type="ECO:0000313" key="2">
    <source>
        <dbReference type="EMBL" id="GMN22831.1"/>
    </source>
</evidence>
<dbReference type="EMBL" id="BTGU01002866">
    <property type="protein sequence ID" value="GMN22831.1"/>
    <property type="molecule type" value="Genomic_DNA"/>
</dbReference>